<gene>
    <name evidence="1" type="ORF">DI609_00445</name>
</gene>
<organism evidence="1 2">
    <name type="scientific">Corynebacterium urealyticum</name>
    <dbReference type="NCBI Taxonomy" id="43771"/>
    <lineage>
        <taxon>Bacteria</taxon>
        <taxon>Bacillati</taxon>
        <taxon>Actinomycetota</taxon>
        <taxon>Actinomycetes</taxon>
        <taxon>Mycobacteriales</taxon>
        <taxon>Corynebacteriaceae</taxon>
        <taxon>Corynebacterium</taxon>
    </lineage>
</organism>
<reference evidence="1 2" key="1">
    <citation type="submission" date="2017-11" db="EMBL/GenBank/DDBJ databases">
        <title>Infants hospitalized years apart are colonized by the same room-sourced microbial strains.</title>
        <authorList>
            <person name="Brooks B."/>
            <person name="Olm M.R."/>
            <person name="Firek B.A."/>
            <person name="Baker R."/>
            <person name="Thomas B.C."/>
            <person name="Morowitz M.J."/>
            <person name="Banfield J.F."/>
        </authorList>
    </citation>
    <scope>NUCLEOTIDE SEQUENCE [LARGE SCALE GENOMIC DNA]</scope>
    <source>
        <strain evidence="1">S2_012_000_R3_87</strain>
    </source>
</reference>
<proteinExistence type="predicted"/>
<comment type="caution">
    <text evidence="1">The sequence shown here is derived from an EMBL/GenBank/DDBJ whole genome shotgun (WGS) entry which is preliminary data.</text>
</comment>
<evidence type="ECO:0000313" key="2">
    <source>
        <dbReference type="Proteomes" id="UP000249451"/>
    </source>
</evidence>
<dbReference type="AlphaFoldDB" id="A0A2W5BED6"/>
<accession>A0A2W5BED6</accession>
<dbReference type="EMBL" id="QFNY01000004">
    <property type="protein sequence ID" value="PZP03794.1"/>
    <property type="molecule type" value="Genomic_DNA"/>
</dbReference>
<dbReference type="Proteomes" id="UP000249451">
    <property type="component" value="Unassembled WGS sequence"/>
</dbReference>
<evidence type="ECO:0000313" key="1">
    <source>
        <dbReference type="EMBL" id="PZP03794.1"/>
    </source>
</evidence>
<sequence length="128" mass="14412">MNQWQLESMSRLSRAVDSAMEAVTAQRDFLVSGSDEAAERAEAARAAYDELAQYLDTSGEEDSLIRLLESDITNGDVEAVDRIRGILLRDRVREYARGNEVDELINRLEDRAAALNRVVAVLKELRGW</sequence>
<protein>
    <submittedName>
        <fullName evidence="1">Uncharacterized protein</fullName>
    </submittedName>
</protein>
<name>A0A2W5BED6_9CORY</name>